<sequence>MILIRQLDFEYKNLWEKKNQVLQEMIPNSDCSPTLLSGWTDDDISLWDVSAIDGKPDLREILHALCRNKTNWKKICYIQFSKEAIDLSGLSLTPSNGKTGDQRINISQTHFEIKGITAKGLSTLLFNIYKSSPAIGIYTKNDYDQVLLNLYDNKEIRQIAYSATEQLSQENVMASGSGTNIPLSKSTAESACIETESTFQITKPKSSTK</sequence>
<comment type="caution">
    <text evidence="1">The sequence shown here is derived from an EMBL/GenBank/DDBJ whole genome shotgun (WGS) entry which is preliminary data.</text>
</comment>
<accession>A0A645A9R4</accession>
<evidence type="ECO:0000313" key="1">
    <source>
        <dbReference type="EMBL" id="MPM49930.1"/>
    </source>
</evidence>
<dbReference type="EMBL" id="VSSQ01012732">
    <property type="protein sequence ID" value="MPM49930.1"/>
    <property type="molecule type" value="Genomic_DNA"/>
</dbReference>
<name>A0A645A9R4_9ZZZZ</name>
<proteinExistence type="predicted"/>
<dbReference type="AlphaFoldDB" id="A0A645A9R4"/>
<organism evidence="1">
    <name type="scientific">bioreactor metagenome</name>
    <dbReference type="NCBI Taxonomy" id="1076179"/>
    <lineage>
        <taxon>unclassified sequences</taxon>
        <taxon>metagenomes</taxon>
        <taxon>ecological metagenomes</taxon>
    </lineage>
</organism>
<protein>
    <submittedName>
        <fullName evidence="1">Uncharacterized protein</fullName>
    </submittedName>
</protein>
<gene>
    <name evidence="1" type="ORF">SDC9_96664</name>
</gene>
<reference evidence="1" key="1">
    <citation type="submission" date="2019-08" db="EMBL/GenBank/DDBJ databases">
        <authorList>
            <person name="Kucharzyk K."/>
            <person name="Murdoch R.W."/>
            <person name="Higgins S."/>
            <person name="Loffler F."/>
        </authorList>
    </citation>
    <scope>NUCLEOTIDE SEQUENCE</scope>
</reference>